<evidence type="ECO:0000313" key="1">
    <source>
        <dbReference type="EMBL" id="TNJ34979.1"/>
    </source>
</evidence>
<accession>A0A5C4RVP2</accession>
<name>A0A5C4RVP2_9GAMM</name>
<organism evidence="1 2">
    <name type="scientific">Arenimonas terrae</name>
    <dbReference type="NCBI Taxonomy" id="2546226"/>
    <lineage>
        <taxon>Bacteria</taxon>
        <taxon>Pseudomonadati</taxon>
        <taxon>Pseudomonadota</taxon>
        <taxon>Gammaproteobacteria</taxon>
        <taxon>Lysobacterales</taxon>
        <taxon>Lysobacteraceae</taxon>
        <taxon>Arenimonas</taxon>
    </lineage>
</organism>
<reference evidence="1 2" key="1">
    <citation type="submission" date="2019-03" db="EMBL/GenBank/DDBJ databases">
        <title>Arenimonas daejeonensis sp. nov., isolated from compost.</title>
        <authorList>
            <person name="Jeon C.O."/>
        </authorList>
    </citation>
    <scope>NUCLEOTIDE SEQUENCE [LARGE SCALE GENOMIC DNA]</scope>
    <source>
        <strain evidence="1 2">R29</strain>
    </source>
</reference>
<evidence type="ECO:0008006" key="3">
    <source>
        <dbReference type="Google" id="ProtNLM"/>
    </source>
</evidence>
<dbReference type="EMBL" id="SMDR01000001">
    <property type="protein sequence ID" value="TNJ34979.1"/>
    <property type="molecule type" value="Genomic_DNA"/>
</dbReference>
<protein>
    <recommendedName>
        <fullName evidence="3">Beta-barrel assembly machine subunit BamC</fullName>
    </recommendedName>
</protein>
<keyword evidence="2" id="KW-1185">Reference proteome</keyword>
<comment type="caution">
    <text evidence="1">The sequence shown here is derived from an EMBL/GenBank/DDBJ whole genome shotgun (WGS) entry which is preliminary data.</text>
</comment>
<evidence type="ECO:0000313" key="2">
    <source>
        <dbReference type="Proteomes" id="UP000305760"/>
    </source>
</evidence>
<dbReference type="RefSeq" id="WP_139446001.1">
    <property type="nucleotide sequence ID" value="NZ_SMDR01000001.1"/>
</dbReference>
<proteinExistence type="predicted"/>
<dbReference type="AlphaFoldDB" id="A0A5C4RVP2"/>
<dbReference type="Proteomes" id="UP000305760">
    <property type="component" value="Unassembled WGS sequence"/>
</dbReference>
<sequence>MTASPLSHRPLLIGALAVALLSQGGCAWTRAKLGMDAKYQESRYNQPLEVPPGLDVPSTAGAMTVPDVAPTAASPGEAVPAVGVAAPAATTVAGIDAFTMADTVDSAWRRLGLALGKIEGVTIGERAQLLNSYEVSYQGTTMLIRAEASGEQTRVVALGTDGQPLASGPAAQLLALLKARLG</sequence>
<dbReference type="OrthoDB" id="5966071at2"/>
<gene>
    <name evidence="1" type="ORF">E1B00_04160</name>
</gene>